<keyword evidence="3" id="KW-1185">Reference proteome</keyword>
<evidence type="ECO:0000313" key="4">
    <source>
        <dbReference type="WBParaSite" id="NBR_0001658401-mRNA-1"/>
    </source>
</evidence>
<reference evidence="2 3" key="2">
    <citation type="submission" date="2018-11" db="EMBL/GenBank/DDBJ databases">
        <authorList>
            <consortium name="Pathogen Informatics"/>
        </authorList>
    </citation>
    <scope>NUCLEOTIDE SEQUENCE [LARGE SCALE GENOMIC DNA]</scope>
</reference>
<name>A0A0N4YI61_NIPBR</name>
<dbReference type="EMBL" id="UYSL01022275">
    <property type="protein sequence ID" value="VDL80180.1"/>
    <property type="molecule type" value="Genomic_DNA"/>
</dbReference>
<gene>
    <name evidence="2" type="ORF">NBR_LOCUS16585</name>
</gene>
<reference evidence="4" key="1">
    <citation type="submission" date="2017-02" db="UniProtKB">
        <authorList>
            <consortium name="WormBaseParasite"/>
        </authorList>
    </citation>
    <scope>IDENTIFICATION</scope>
</reference>
<dbReference type="Proteomes" id="UP000271162">
    <property type="component" value="Unassembled WGS sequence"/>
</dbReference>
<evidence type="ECO:0000256" key="1">
    <source>
        <dbReference type="SAM" id="MobiDB-lite"/>
    </source>
</evidence>
<dbReference type="AlphaFoldDB" id="A0A0N4YI61"/>
<sequence length="131" mass="14300">MRGLRLNVKKTKFISSEEGPAPIVDCDGETIEMVDDFRYLGSDLSRDGGLDQAVIGRISAAWMKWRESTGILCDRRVLASNQGSRKTGTRDRNEDAPIGMWMDAAGQGKKRGRQIGHGNCPSAAEDEGAET</sequence>
<dbReference type="PANTHER" id="PTHR47027:SF20">
    <property type="entry name" value="REVERSE TRANSCRIPTASE-LIKE PROTEIN WITH RNA-DIRECTED DNA POLYMERASE DOMAIN"/>
    <property type="match status" value="1"/>
</dbReference>
<organism evidence="4">
    <name type="scientific">Nippostrongylus brasiliensis</name>
    <name type="common">Rat hookworm</name>
    <dbReference type="NCBI Taxonomy" id="27835"/>
    <lineage>
        <taxon>Eukaryota</taxon>
        <taxon>Metazoa</taxon>
        <taxon>Ecdysozoa</taxon>
        <taxon>Nematoda</taxon>
        <taxon>Chromadorea</taxon>
        <taxon>Rhabditida</taxon>
        <taxon>Rhabditina</taxon>
        <taxon>Rhabditomorpha</taxon>
        <taxon>Strongyloidea</taxon>
        <taxon>Heligmosomidae</taxon>
        <taxon>Nippostrongylus</taxon>
    </lineage>
</organism>
<evidence type="ECO:0000313" key="3">
    <source>
        <dbReference type="Proteomes" id="UP000271162"/>
    </source>
</evidence>
<evidence type="ECO:0000313" key="2">
    <source>
        <dbReference type="EMBL" id="VDL80180.1"/>
    </source>
</evidence>
<accession>A0A0N4YI61</accession>
<feature type="region of interest" description="Disordered" evidence="1">
    <location>
        <begin position="104"/>
        <end position="131"/>
    </location>
</feature>
<proteinExistence type="predicted"/>
<dbReference type="PANTHER" id="PTHR47027">
    <property type="entry name" value="REVERSE TRANSCRIPTASE DOMAIN-CONTAINING PROTEIN"/>
    <property type="match status" value="1"/>
</dbReference>
<dbReference type="WBParaSite" id="NBR_0001658401-mRNA-1">
    <property type="protein sequence ID" value="NBR_0001658401-mRNA-1"/>
    <property type="gene ID" value="NBR_0001658401"/>
</dbReference>
<protein>
    <submittedName>
        <fullName evidence="4">NTR domain-containing protein</fullName>
    </submittedName>
</protein>